<accession>A0ABU6WWC1</accession>
<reference evidence="1 2" key="1">
    <citation type="journal article" date="2023" name="Plants (Basel)">
        <title>Bridging the Gap: Combining Genomics and Transcriptomics Approaches to Understand Stylosanthes scabra, an Orphan Legume from the Brazilian Caatinga.</title>
        <authorList>
            <person name="Ferreira-Neto J.R.C."/>
            <person name="da Silva M.D."/>
            <person name="Binneck E."/>
            <person name="de Melo N.F."/>
            <person name="da Silva R.H."/>
            <person name="de Melo A.L.T.M."/>
            <person name="Pandolfi V."/>
            <person name="Bustamante F.O."/>
            <person name="Brasileiro-Vidal A.C."/>
            <person name="Benko-Iseppon A.M."/>
        </authorList>
    </citation>
    <scope>NUCLEOTIDE SEQUENCE [LARGE SCALE GENOMIC DNA]</scope>
    <source>
        <tissue evidence="1">Leaves</tissue>
    </source>
</reference>
<comment type="caution">
    <text evidence="1">The sequence shown here is derived from an EMBL/GenBank/DDBJ whole genome shotgun (WGS) entry which is preliminary data.</text>
</comment>
<sequence>ASHVWRKGSSRFVCENGAKRDLLGMELVTFGGASGSRLDAKCDGLKAKLDAPSVVGHV</sequence>
<gene>
    <name evidence="1" type="ORF">PIB30_090893</name>
</gene>
<organism evidence="1 2">
    <name type="scientific">Stylosanthes scabra</name>
    <dbReference type="NCBI Taxonomy" id="79078"/>
    <lineage>
        <taxon>Eukaryota</taxon>
        <taxon>Viridiplantae</taxon>
        <taxon>Streptophyta</taxon>
        <taxon>Embryophyta</taxon>
        <taxon>Tracheophyta</taxon>
        <taxon>Spermatophyta</taxon>
        <taxon>Magnoliopsida</taxon>
        <taxon>eudicotyledons</taxon>
        <taxon>Gunneridae</taxon>
        <taxon>Pentapetalae</taxon>
        <taxon>rosids</taxon>
        <taxon>fabids</taxon>
        <taxon>Fabales</taxon>
        <taxon>Fabaceae</taxon>
        <taxon>Papilionoideae</taxon>
        <taxon>50 kb inversion clade</taxon>
        <taxon>dalbergioids sensu lato</taxon>
        <taxon>Dalbergieae</taxon>
        <taxon>Pterocarpus clade</taxon>
        <taxon>Stylosanthes</taxon>
    </lineage>
</organism>
<dbReference type="Proteomes" id="UP001341840">
    <property type="component" value="Unassembled WGS sequence"/>
</dbReference>
<feature type="non-terminal residue" evidence="1">
    <location>
        <position position="1"/>
    </location>
</feature>
<evidence type="ECO:0000313" key="2">
    <source>
        <dbReference type="Proteomes" id="UP001341840"/>
    </source>
</evidence>
<name>A0ABU6WWC1_9FABA</name>
<dbReference type="EMBL" id="JASCZI010183025">
    <property type="protein sequence ID" value="MED6188953.1"/>
    <property type="molecule type" value="Genomic_DNA"/>
</dbReference>
<proteinExistence type="predicted"/>
<keyword evidence="2" id="KW-1185">Reference proteome</keyword>
<evidence type="ECO:0000313" key="1">
    <source>
        <dbReference type="EMBL" id="MED6188953.1"/>
    </source>
</evidence>
<protein>
    <submittedName>
        <fullName evidence="1">Uncharacterized protein</fullName>
    </submittedName>
</protein>